<sequence length="405" mass="43341">MAVSCMPLRSLLSLMILFIPKRNRFKGVLLIFEEIENRKQEDEVRSVKVSNISSGATEQDLREFLTFPGKIEYIEMQSDKGSPQVAYVTFSNPEGAETAVLLSGAVVCGQSLNIDLAKDYALPASAASAAAQQTTNAESGESGLRKAEDVVTSMVAKGFILGKDALNRAKSFDERHQLSSTATAKVASFDQKVGFTEKISAGTVMVNDKVKEMDQKFQVSEKTKSAISVAEQSVSNAGSAIMKNRYVLTGATWVTGAYNRVAKAAEEVGQKTKEKVLAQDNQGKTEQGNVQTTGSVPTTPDQTSKEATTINEPSKPEPQQATTVDQTSKSETQQAITVNEPSKPEPQVATTVNEPSKSEPQVATTVNEPSKSEPQVATTVNEPSKPEPQQATKDGQSPSPATTTA</sequence>
<dbReference type="InterPro" id="IPR000504">
    <property type="entry name" value="RRM_dom"/>
</dbReference>
<feature type="region of interest" description="Disordered" evidence="2">
    <location>
        <begin position="276"/>
        <end position="405"/>
    </location>
</feature>
<dbReference type="Pfam" id="PF00076">
    <property type="entry name" value="RRM_1"/>
    <property type="match status" value="1"/>
</dbReference>
<evidence type="ECO:0000313" key="5">
    <source>
        <dbReference type="Proteomes" id="UP000000226"/>
    </source>
</evidence>
<dbReference type="Proteomes" id="UP000000226">
    <property type="component" value="Chromosome 11"/>
</dbReference>
<dbReference type="PANTHER" id="PTHR32343:SF37">
    <property type="entry name" value="BINDING PARTNER OF ACD11 1"/>
    <property type="match status" value="1"/>
</dbReference>
<organism evidence="4 5">
    <name type="scientific">Phaseolus vulgaris</name>
    <name type="common">Kidney bean</name>
    <name type="synonym">French bean</name>
    <dbReference type="NCBI Taxonomy" id="3885"/>
    <lineage>
        <taxon>Eukaryota</taxon>
        <taxon>Viridiplantae</taxon>
        <taxon>Streptophyta</taxon>
        <taxon>Embryophyta</taxon>
        <taxon>Tracheophyta</taxon>
        <taxon>Spermatophyta</taxon>
        <taxon>Magnoliopsida</taxon>
        <taxon>eudicotyledons</taxon>
        <taxon>Gunneridae</taxon>
        <taxon>Pentapetalae</taxon>
        <taxon>rosids</taxon>
        <taxon>fabids</taxon>
        <taxon>Fabales</taxon>
        <taxon>Fabaceae</taxon>
        <taxon>Papilionoideae</taxon>
        <taxon>50 kb inversion clade</taxon>
        <taxon>NPAAA clade</taxon>
        <taxon>indigoferoid/millettioid clade</taxon>
        <taxon>Phaseoleae</taxon>
        <taxon>Phaseolus</taxon>
    </lineage>
</organism>
<dbReference type="SUPFAM" id="SSF54928">
    <property type="entry name" value="RNA-binding domain, RBD"/>
    <property type="match status" value="1"/>
</dbReference>
<accession>V7AD81</accession>
<evidence type="ECO:0000256" key="1">
    <source>
        <dbReference type="PROSITE-ProRule" id="PRU00176"/>
    </source>
</evidence>
<feature type="compositionally biased region" description="Polar residues" evidence="2">
    <location>
        <begin position="279"/>
        <end position="340"/>
    </location>
</feature>
<dbReference type="OrthoDB" id="7763451at2759"/>
<dbReference type="Gene3D" id="3.30.70.330">
    <property type="match status" value="1"/>
</dbReference>
<dbReference type="InterPro" id="IPR035979">
    <property type="entry name" value="RBD_domain_sf"/>
</dbReference>
<dbReference type="PANTHER" id="PTHR32343">
    <property type="entry name" value="SERINE/ARGININE-RICH SPLICING FACTOR"/>
    <property type="match status" value="1"/>
</dbReference>
<dbReference type="SMART" id="SM00360">
    <property type="entry name" value="RRM"/>
    <property type="match status" value="1"/>
</dbReference>
<dbReference type="STRING" id="3885.V7AD81"/>
<evidence type="ECO:0000313" key="4">
    <source>
        <dbReference type="EMBL" id="ESW03512.1"/>
    </source>
</evidence>
<name>V7AD81_PHAVU</name>
<feature type="compositionally biased region" description="Polar residues" evidence="2">
    <location>
        <begin position="348"/>
        <end position="405"/>
    </location>
</feature>
<reference evidence="5" key="1">
    <citation type="journal article" date="2014" name="Nat. Genet.">
        <title>A reference genome for common bean and genome-wide analysis of dual domestications.</title>
        <authorList>
            <person name="Schmutz J."/>
            <person name="McClean P.E."/>
            <person name="Mamidi S."/>
            <person name="Wu G.A."/>
            <person name="Cannon S.B."/>
            <person name="Grimwood J."/>
            <person name="Jenkins J."/>
            <person name="Shu S."/>
            <person name="Song Q."/>
            <person name="Chavarro C."/>
            <person name="Torres-Torres M."/>
            <person name="Geffroy V."/>
            <person name="Moghaddam S.M."/>
            <person name="Gao D."/>
            <person name="Abernathy B."/>
            <person name="Barry K."/>
            <person name="Blair M."/>
            <person name="Brick M.A."/>
            <person name="Chovatia M."/>
            <person name="Gepts P."/>
            <person name="Goodstein D.M."/>
            <person name="Gonzales M."/>
            <person name="Hellsten U."/>
            <person name="Hyten D.L."/>
            <person name="Jia G."/>
            <person name="Kelly J.D."/>
            <person name="Kudrna D."/>
            <person name="Lee R."/>
            <person name="Richard M.M."/>
            <person name="Miklas P.N."/>
            <person name="Osorno J.M."/>
            <person name="Rodrigues J."/>
            <person name="Thareau V."/>
            <person name="Urrea C.A."/>
            <person name="Wang M."/>
            <person name="Yu Y."/>
            <person name="Zhang M."/>
            <person name="Wing R.A."/>
            <person name="Cregan P.B."/>
            <person name="Rokhsar D.S."/>
            <person name="Jackson S.A."/>
        </authorList>
    </citation>
    <scope>NUCLEOTIDE SEQUENCE [LARGE SCALE GENOMIC DNA]</scope>
    <source>
        <strain evidence="5">cv. G19833</strain>
    </source>
</reference>
<dbReference type="eggNOG" id="ENOG502QRKA">
    <property type="taxonomic scope" value="Eukaryota"/>
</dbReference>
<feature type="domain" description="RRM" evidence="3">
    <location>
        <begin position="45"/>
        <end position="119"/>
    </location>
</feature>
<gene>
    <name evidence="4" type="ORF">PHAVU_011G019600g</name>
</gene>
<proteinExistence type="predicted"/>
<dbReference type="Gramene" id="ESW03512">
    <property type="protein sequence ID" value="ESW03512"/>
    <property type="gene ID" value="PHAVU_011G019600g"/>
</dbReference>
<dbReference type="GO" id="GO:0003723">
    <property type="term" value="F:RNA binding"/>
    <property type="evidence" value="ECO:0007669"/>
    <property type="project" value="UniProtKB-UniRule"/>
</dbReference>
<dbReference type="InterPro" id="IPR012677">
    <property type="entry name" value="Nucleotide-bd_a/b_plait_sf"/>
</dbReference>
<keyword evidence="5" id="KW-1185">Reference proteome</keyword>
<dbReference type="EMBL" id="CM002298">
    <property type="protein sequence ID" value="ESW03512.1"/>
    <property type="molecule type" value="Genomic_DNA"/>
</dbReference>
<dbReference type="AlphaFoldDB" id="V7AD81"/>
<dbReference type="PROSITE" id="PS50102">
    <property type="entry name" value="RRM"/>
    <property type="match status" value="1"/>
</dbReference>
<evidence type="ECO:0000259" key="3">
    <source>
        <dbReference type="PROSITE" id="PS50102"/>
    </source>
</evidence>
<protein>
    <recommendedName>
        <fullName evidence="3">RRM domain-containing protein</fullName>
    </recommendedName>
</protein>
<evidence type="ECO:0000256" key="2">
    <source>
        <dbReference type="SAM" id="MobiDB-lite"/>
    </source>
</evidence>
<keyword evidence="1" id="KW-0694">RNA-binding</keyword>